<name>A0ABD6NB85_9PSED</name>
<feature type="region of interest" description="Disordered" evidence="1">
    <location>
        <begin position="1"/>
        <end position="63"/>
    </location>
</feature>
<evidence type="ECO:0000313" key="3">
    <source>
        <dbReference type="Proteomes" id="UP000704738"/>
    </source>
</evidence>
<organism evidence="2 3">
    <name type="scientific">Pseudomonas hunanensis</name>
    <dbReference type="NCBI Taxonomy" id="1247546"/>
    <lineage>
        <taxon>Bacteria</taxon>
        <taxon>Pseudomonadati</taxon>
        <taxon>Pseudomonadota</taxon>
        <taxon>Gammaproteobacteria</taxon>
        <taxon>Pseudomonadales</taxon>
        <taxon>Pseudomonadaceae</taxon>
        <taxon>Pseudomonas</taxon>
    </lineage>
</organism>
<comment type="caution">
    <text evidence="2">The sequence shown here is derived from an EMBL/GenBank/DDBJ whole genome shotgun (WGS) entry which is preliminary data.</text>
</comment>
<evidence type="ECO:0000256" key="1">
    <source>
        <dbReference type="SAM" id="MobiDB-lite"/>
    </source>
</evidence>
<evidence type="ECO:0000313" key="2">
    <source>
        <dbReference type="EMBL" id="NWL48352.1"/>
    </source>
</evidence>
<proteinExistence type="predicted"/>
<dbReference type="AlphaFoldDB" id="A0ABD6NB85"/>
<protein>
    <submittedName>
        <fullName evidence="2">Uncharacterized protein</fullName>
    </submittedName>
</protein>
<gene>
    <name evidence="2" type="ORF">DM819_21410</name>
</gene>
<feature type="compositionally biased region" description="Polar residues" evidence="1">
    <location>
        <begin position="42"/>
        <end position="55"/>
    </location>
</feature>
<dbReference type="EMBL" id="QJRE01000114">
    <property type="protein sequence ID" value="NWL48352.1"/>
    <property type="molecule type" value="Genomic_DNA"/>
</dbReference>
<sequence length="63" mass="6648">MGAALRREWAAQQPRGFSVDANNAGAASRPFRDTRPLPQAGVQPQPSAVSRNIITANPPINPG</sequence>
<reference evidence="2 3" key="1">
    <citation type="submission" date="2018-06" db="EMBL/GenBank/DDBJ databases">
        <title>Bacteria isolated from soil of Wuhan.</title>
        <authorList>
            <person name="Xiang W."/>
            <person name="Huang C."/>
        </authorList>
    </citation>
    <scope>NUCLEOTIDE SEQUENCE [LARGE SCALE GENOMIC DNA]</scope>
    <source>
        <strain evidence="3">xwS4</strain>
    </source>
</reference>
<dbReference type="Proteomes" id="UP000704738">
    <property type="component" value="Unassembled WGS sequence"/>
</dbReference>
<accession>A0ABD6NB85</accession>